<dbReference type="AlphaFoldDB" id="A0A9D5CRK3"/>
<accession>A0A9D5CRK3</accession>
<gene>
    <name evidence="1" type="ORF">J5N97_014005</name>
</gene>
<dbReference type="EMBL" id="JAGGNH010000003">
    <property type="protein sequence ID" value="KAJ0978531.1"/>
    <property type="molecule type" value="Genomic_DNA"/>
</dbReference>
<keyword evidence="2" id="KW-1185">Reference proteome</keyword>
<dbReference type="Pfam" id="PF06592">
    <property type="entry name" value="DUF1138"/>
    <property type="match status" value="1"/>
</dbReference>
<reference evidence="1" key="1">
    <citation type="submission" date="2021-03" db="EMBL/GenBank/DDBJ databases">
        <authorList>
            <person name="Li Z."/>
            <person name="Yang C."/>
        </authorList>
    </citation>
    <scope>NUCLEOTIDE SEQUENCE</scope>
    <source>
        <strain evidence="1">Dzin_1.0</strain>
        <tissue evidence="1">Leaf</tissue>
    </source>
</reference>
<dbReference type="PANTHER" id="PTHR34267:SF17">
    <property type="entry name" value="OS06G0114500 PROTEIN"/>
    <property type="match status" value="1"/>
</dbReference>
<sequence length="216" mass="24471">MERFNGGLKAYWKRRGAYERLVTPAGRRWRRRRVDRAELGEGGWRGVRIRTRVWRRLRRATPRRILAWIRDAYVRMMLALASSATVGGAYGVGFGMAPVKEYYDEKVLVEIYRTVLARRGILAVGGARTDEVLCCLKMAAKCITGALVGTLVVAYVCDTVISDKKIFGGTTPKTISDKEWWEATDKKFQAWPRTAGPPVVMNPISRQNFIVKQSEA</sequence>
<protein>
    <submittedName>
        <fullName evidence="1">Uncharacterized protein</fullName>
    </submittedName>
</protein>
<reference evidence="1" key="2">
    <citation type="journal article" date="2022" name="Hortic Res">
        <title>The genome of Dioscorea zingiberensis sheds light on the biosynthesis, origin and evolution of the medicinally important diosgenin saponins.</title>
        <authorList>
            <person name="Li Y."/>
            <person name="Tan C."/>
            <person name="Li Z."/>
            <person name="Guo J."/>
            <person name="Li S."/>
            <person name="Chen X."/>
            <person name="Wang C."/>
            <person name="Dai X."/>
            <person name="Yang H."/>
            <person name="Song W."/>
            <person name="Hou L."/>
            <person name="Xu J."/>
            <person name="Tong Z."/>
            <person name="Xu A."/>
            <person name="Yuan X."/>
            <person name="Wang W."/>
            <person name="Yang Q."/>
            <person name="Chen L."/>
            <person name="Sun Z."/>
            <person name="Wang K."/>
            <person name="Pan B."/>
            <person name="Chen J."/>
            <person name="Bao Y."/>
            <person name="Liu F."/>
            <person name="Qi X."/>
            <person name="Gang D.R."/>
            <person name="Wen J."/>
            <person name="Li J."/>
        </authorList>
    </citation>
    <scope>NUCLEOTIDE SEQUENCE</scope>
    <source>
        <strain evidence="1">Dzin_1.0</strain>
    </source>
</reference>
<organism evidence="1 2">
    <name type="scientific">Dioscorea zingiberensis</name>
    <dbReference type="NCBI Taxonomy" id="325984"/>
    <lineage>
        <taxon>Eukaryota</taxon>
        <taxon>Viridiplantae</taxon>
        <taxon>Streptophyta</taxon>
        <taxon>Embryophyta</taxon>
        <taxon>Tracheophyta</taxon>
        <taxon>Spermatophyta</taxon>
        <taxon>Magnoliopsida</taxon>
        <taxon>Liliopsida</taxon>
        <taxon>Dioscoreales</taxon>
        <taxon>Dioscoreaceae</taxon>
        <taxon>Dioscorea</taxon>
    </lineage>
</organism>
<dbReference type="InterPro" id="IPR009515">
    <property type="entry name" value="DUF1138"/>
</dbReference>
<comment type="caution">
    <text evidence="1">The sequence shown here is derived from an EMBL/GenBank/DDBJ whole genome shotgun (WGS) entry which is preliminary data.</text>
</comment>
<evidence type="ECO:0000313" key="1">
    <source>
        <dbReference type="EMBL" id="KAJ0978531.1"/>
    </source>
</evidence>
<dbReference type="PANTHER" id="PTHR34267">
    <property type="entry name" value="OS11G0161033 PROTEIN"/>
    <property type="match status" value="1"/>
</dbReference>
<name>A0A9D5CRK3_9LILI</name>
<dbReference type="OrthoDB" id="1840418at2759"/>
<evidence type="ECO:0000313" key="2">
    <source>
        <dbReference type="Proteomes" id="UP001085076"/>
    </source>
</evidence>
<proteinExistence type="predicted"/>
<dbReference type="Proteomes" id="UP001085076">
    <property type="component" value="Miscellaneous, Linkage group lg03"/>
</dbReference>